<sequence length="69" mass="7560">MQAIILMNFTAIQSKILANSISLLLSGLSHAVTKLQDHIQNGLSKEQKYSNAKSEVIAAEQSIEIAKFM</sequence>
<name>A0A3R9AFZ5_ENTCL</name>
<evidence type="ECO:0000313" key="2">
    <source>
        <dbReference type="EMBL" id="RSB27193.1"/>
    </source>
</evidence>
<evidence type="ECO:0000256" key="1">
    <source>
        <dbReference type="SAM" id="SignalP"/>
    </source>
</evidence>
<gene>
    <name evidence="2" type="ORF">EGK68_21930</name>
</gene>
<comment type="caution">
    <text evidence="2">The sequence shown here is derived from an EMBL/GenBank/DDBJ whole genome shotgun (WGS) entry which is preliminary data.</text>
</comment>
<feature type="chain" id="PRO_5018681965" evidence="1">
    <location>
        <begin position="32"/>
        <end position="69"/>
    </location>
</feature>
<feature type="signal peptide" evidence="1">
    <location>
        <begin position="1"/>
        <end position="31"/>
    </location>
</feature>
<proteinExistence type="predicted"/>
<protein>
    <submittedName>
        <fullName evidence="2">Uncharacterized protein</fullName>
    </submittedName>
</protein>
<accession>A0A3R9AFZ5</accession>
<organism evidence="2 3">
    <name type="scientific">Enterobacter cloacae</name>
    <dbReference type="NCBI Taxonomy" id="550"/>
    <lineage>
        <taxon>Bacteria</taxon>
        <taxon>Pseudomonadati</taxon>
        <taxon>Pseudomonadota</taxon>
        <taxon>Gammaproteobacteria</taxon>
        <taxon>Enterobacterales</taxon>
        <taxon>Enterobacteriaceae</taxon>
        <taxon>Enterobacter</taxon>
        <taxon>Enterobacter cloacae complex</taxon>
    </lineage>
</organism>
<dbReference type="Proteomes" id="UP000275321">
    <property type="component" value="Unassembled WGS sequence"/>
</dbReference>
<reference evidence="2 3" key="1">
    <citation type="submission" date="2018-10" db="EMBL/GenBank/DDBJ databases">
        <title>Transmission dynamics of multidrug resistant bacteria on intensive care unit surfaces.</title>
        <authorList>
            <person name="D'Souza A.W."/>
            <person name="Potter R.F."/>
            <person name="Wallace M."/>
            <person name="Shupe A."/>
            <person name="Patel S."/>
            <person name="Sun S."/>
            <person name="Gul D."/>
            <person name="Kwon J.H."/>
            <person name="Andleeb S."/>
            <person name="Burnham C.-A.D."/>
            <person name="Dantas G."/>
        </authorList>
    </citation>
    <scope>NUCLEOTIDE SEQUENCE [LARGE SCALE GENOMIC DNA]</scope>
    <source>
        <strain evidence="2 3">EC_073</strain>
    </source>
</reference>
<dbReference type="AlphaFoldDB" id="A0A3R9AFZ5"/>
<dbReference type="EMBL" id="RHWT01000040">
    <property type="protein sequence ID" value="RSB27193.1"/>
    <property type="molecule type" value="Genomic_DNA"/>
</dbReference>
<evidence type="ECO:0000313" key="3">
    <source>
        <dbReference type="Proteomes" id="UP000275321"/>
    </source>
</evidence>
<keyword evidence="1" id="KW-0732">Signal</keyword>